<comment type="caution">
    <text evidence="1">Lacks conserved residue(s) required for the propagation of feature annotation.</text>
</comment>
<evidence type="ECO:0000313" key="5">
    <source>
        <dbReference type="Proteomes" id="UP001174677"/>
    </source>
</evidence>
<keyword evidence="2" id="KW-0732">Signal</keyword>
<proteinExistence type="predicted"/>
<dbReference type="InterPro" id="IPR036392">
    <property type="entry name" value="PLAT/LH2_dom_sf"/>
</dbReference>
<gene>
    <name evidence="4" type="ORF">P3X46_018452</name>
</gene>
<dbReference type="Gene3D" id="2.60.60.20">
    <property type="entry name" value="PLAT/LH2 domain"/>
    <property type="match status" value="1"/>
</dbReference>
<evidence type="ECO:0000256" key="2">
    <source>
        <dbReference type="SAM" id="SignalP"/>
    </source>
</evidence>
<organism evidence="4 5">
    <name type="scientific">Hevea brasiliensis</name>
    <name type="common">Para rubber tree</name>
    <name type="synonym">Siphonia brasiliensis</name>
    <dbReference type="NCBI Taxonomy" id="3981"/>
    <lineage>
        <taxon>Eukaryota</taxon>
        <taxon>Viridiplantae</taxon>
        <taxon>Streptophyta</taxon>
        <taxon>Embryophyta</taxon>
        <taxon>Tracheophyta</taxon>
        <taxon>Spermatophyta</taxon>
        <taxon>Magnoliopsida</taxon>
        <taxon>eudicotyledons</taxon>
        <taxon>Gunneridae</taxon>
        <taxon>Pentapetalae</taxon>
        <taxon>rosids</taxon>
        <taxon>fabids</taxon>
        <taxon>Malpighiales</taxon>
        <taxon>Euphorbiaceae</taxon>
        <taxon>Crotonoideae</taxon>
        <taxon>Micrandreae</taxon>
        <taxon>Hevea</taxon>
    </lineage>
</organism>
<dbReference type="PANTHER" id="PTHR31718:SF0">
    <property type="entry name" value="PLAT DOMAIN-CONTAINING PROTEIN 2"/>
    <property type="match status" value="1"/>
</dbReference>
<feature type="domain" description="PLAT" evidence="3">
    <location>
        <begin position="52"/>
        <end position="179"/>
    </location>
</feature>
<dbReference type="EMBL" id="JARPOI010000010">
    <property type="protein sequence ID" value="KAJ9170337.1"/>
    <property type="molecule type" value="Genomic_DNA"/>
</dbReference>
<dbReference type="SUPFAM" id="SSF49723">
    <property type="entry name" value="Lipase/lipooxygenase domain (PLAT/LH2 domain)"/>
    <property type="match status" value="1"/>
</dbReference>
<comment type="caution">
    <text evidence="4">The sequence shown here is derived from an EMBL/GenBank/DDBJ whole genome shotgun (WGS) entry which is preliminary data.</text>
</comment>
<keyword evidence="5" id="KW-1185">Reference proteome</keyword>
<dbReference type="PROSITE" id="PS50095">
    <property type="entry name" value="PLAT"/>
    <property type="match status" value="1"/>
</dbReference>
<dbReference type="InterPro" id="IPR010417">
    <property type="entry name" value="Embryo-specific_ATS3"/>
</dbReference>
<reference evidence="4 5" key="1">
    <citation type="journal article" date="2023" name="Plant Biotechnol. J.">
        <title>Chromosome-level wild Hevea brasiliensis genome provides new tools for genomic-assisted breeding and valuable loci to elevate rubber yield.</title>
        <authorList>
            <person name="Cheng H."/>
            <person name="Song X."/>
            <person name="Hu Y."/>
            <person name="Wu T."/>
            <person name="Yang Q."/>
            <person name="An Z."/>
            <person name="Feng S."/>
            <person name="Deng Z."/>
            <person name="Wu W."/>
            <person name="Zeng X."/>
            <person name="Tu M."/>
            <person name="Wang X."/>
            <person name="Huang H."/>
        </authorList>
    </citation>
    <scope>NUCLEOTIDE SEQUENCE [LARGE SCALE GENOMIC DNA]</scope>
    <source>
        <strain evidence="4">MT/VB/25A 57/8</strain>
    </source>
</reference>
<name>A0ABQ9LSY2_HEVBR</name>
<dbReference type="PANTHER" id="PTHR31718">
    <property type="entry name" value="PLAT DOMAIN-CONTAINING PROTEIN"/>
    <property type="match status" value="1"/>
</dbReference>
<feature type="signal peptide" evidence="2">
    <location>
        <begin position="1"/>
        <end position="48"/>
    </location>
</feature>
<dbReference type="InterPro" id="IPR001024">
    <property type="entry name" value="PLAT/LH2_dom"/>
</dbReference>
<accession>A0ABQ9LSY2</accession>
<dbReference type="CDD" id="cd01754">
    <property type="entry name" value="PLAT_plant_stress"/>
    <property type="match status" value="1"/>
</dbReference>
<sequence length="201" mass="22115">MSLVYTFQSLSSQSTPSFAFPQPNMAFNTRCLSFLLLVLAVSTVAVFADEDCVYTVYIRTGSIFKGGTDSIISVRFYDAYGEGVEIPNLESWGGLMGLNYNYFERGNLDIFSGRGPCLSTPVCALNLTSDGSGPHHGWYCNYVEVTITGVHTPCSQQQFTVEQWLARDAPPYELTAIRNYCPLDLVELKGRDGVKVKSAAV</sequence>
<dbReference type="Pfam" id="PF06232">
    <property type="entry name" value="ATS3"/>
    <property type="match status" value="1"/>
</dbReference>
<evidence type="ECO:0000313" key="4">
    <source>
        <dbReference type="EMBL" id="KAJ9170337.1"/>
    </source>
</evidence>
<dbReference type="Proteomes" id="UP001174677">
    <property type="component" value="Chromosome 10"/>
</dbReference>
<feature type="chain" id="PRO_5045751643" description="PLAT domain-containing protein" evidence="2">
    <location>
        <begin position="49"/>
        <end position="201"/>
    </location>
</feature>
<evidence type="ECO:0000256" key="1">
    <source>
        <dbReference type="PROSITE-ProRule" id="PRU00152"/>
    </source>
</evidence>
<protein>
    <recommendedName>
        <fullName evidence="3">PLAT domain-containing protein</fullName>
    </recommendedName>
</protein>
<evidence type="ECO:0000259" key="3">
    <source>
        <dbReference type="PROSITE" id="PS50095"/>
    </source>
</evidence>